<reference evidence="3 4" key="3">
    <citation type="submission" date="2014-12" db="EMBL/GenBank/DDBJ databases">
        <title>Draft Genome Sequence of Pseudoalteromonas luteoviolacea HI1.</title>
        <authorList>
            <person name="Asahina A.Y."/>
            <person name="Hadfield M.G."/>
        </authorList>
    </citation>
    <scope>NUCLEOTIDE SEQUENCE [LARGE SCALE GENOMIC DNA]</scope>
    <source>
        <strain evidence="3 4">HI1</strain>
    </source>
</reference>
<sequence length="248" mass="27913">MRIKSVLPIAIVIHTTAVAGTVIHDTDGTPGRVTYYSQASINVMVTQSSSAYDVRIYTPNPTSNIPCQSAAVYTLNDHRLLTEMEIQGKILTGQIPKGYENKEKYVELRCTNENGSTEHIRHHIAPAPKIKLKSQLDAKHWLDGDHLYPGFYQDVRYRATLNIDNSEPAGFCIASSIESDSPLQLQPWHNDGFTDDIISFDEAIYYDARTGRIATQIICRNTGGTTQLLEYWNIQQDNIDHDIFITVK</sequence>
<dbReference type="OrthoDB" id="6307636at2"/>
<feature type="signal peptide" evidence="1">
    <location>
        <begin position="1"/>
        <end position="19"/>
    </location>
</feature>
<evidence type="ECO:0000256" key="1">
    <source>
        <dbReference type="SAM" id="SignalP"/>
    </source>
</evidence>
<name>A0A023Q0W2_9GAMM</name>
<accession>A0A023Q0W2</accession>
<evidence type="ECO:0000313" key="2">
    <source>
        <dbReference type="EMBL" id="AHX39772.1"/>
    </source>
</evidence>
<reference evidence="2" key="1">
    <citation type="journal article" date="2012" name="Sci. Rep.">
        <title>Recruitment in the sea: bacterial genes required for inducing larval settlement in a polychaete worm.</title>
        <authorList>
            <person name="Huang Y."/>
            <person name="Callahan S."/>
            <person name="Hadfield M.G."/>
        </authorList>
    </citation>
    <scope>NUCLEOTIDE SEQUENCE</scope>
    <source>
        <strain evidence="2">HI1</strain>
    </source>
</reference>
<evidence type="ECO:0008006" key="5">
    <source>
        <dbReference type="Google" id="ProtNLM"/>
    </source>
</evidence>
<protein>
    <recommendedName>
        <fullName evidence="5">Lipoprotein</fullName>
    </recommendedName>
</protein>
<proteinExistence type="predicted"/>
<feature type="chain" id="PRO_5007368243" description="Lipoprotein" evidence="1">
    <location>
        <begin position="20"/>
        <end position="248"/>
    </location>
</feature>
<dbReference type="EMBL" id="KF724687">
    <property type="protein sequence ID" value="AHX39772.1"/>
    <property type="molecule type" value="Genomic_DNA"/>
</dbReference>
<organism evidence="2">
    <name type="scientific">Pseudoalteromonas luteoviolacea</name>
    <dbReference type="NCBI Taxonomy" id="43657"/>
    <lineage>
        <taxon>Bacteria</taxon>
        <taxon>Pseudomonadati</taxon>
        <taxon>Pseudomonadota</taxon>
        <taxon>Gammaproteobacteria</taxon>
        <taxon>Alteromonadales</taxon>
        <taxon>Pseudoalteromonadaceae</taxon>
        <taxon>Pseudoalteromonas</taxon>
    </lineage>
</organism>
<dbReference type="RefSeq" id="WP_039609771.1">
    <property type="nucleotide sequence ID" value="NZ_JWIC01000006.1"/>
</dbReference>
<dbReference type="EMBL" id="JWIC01000006">
    <property type="protein sequence ID" value="KID56703.1"/>
    <property type="molecule type" value="Genomic_DNA"/>
</dbReference>
<dbReference type="Proteomes" id="UP000031327">
    <property type="component" value="Unassembled WGS sequence"/>
</dbReference>
<dbReference type="AlphaFoldDB" id="A0A023Q0W2"/>
<keyword evidence="1" id="KW-0732">Signal</keyword>
<evidence type="ECO:0000313" key="3">
    <source>
        <dbReference type="EMBL" id="KID56703.1"/>
    </source>
</evidence>
<gene>
    <name evidence="3" type="ORF">JF50_12365</name>
</gene>
<reference evidence="2" key="2">
    <citation type="journal article" date="2014" name="Science">
        <title>Marine tubeworm metamorphosis induced by arrays of bacterial phage tail-like structures.</title>
        <authorList>
            <person name="Shikuma N.J."/>
            <person name="Pilhofer M."/>
            <person name="Weiss G.L."/>
            <person name="Hadfield M.G."/>
            <person name="Jensen G.J."/>
            <person name="Newman D.K."/>
        </authorList>
    </citation>
    <scope>NUCLEOTIDE SEQUENCE</scope>
    <source>
        <strain evidence="2">HI1</strain>
    </source>
</reference>
<evidence type="ECO:0000313" key="4">
    <source>
        <dbReference type="Proteomes" id="UP000031327"/>
    </source>
</evidence>